<organism evidence="1 2">
    <name type="scientific">Bordetella ansorpii</name>
    <dbReference type="NCBI Taxonomy" id="288768"/>
    <lineage>
        <taxon>Bacteria</taxon>
        <taxon>Pseudomonadati</taxon>
        <taxon>Pseudomonadota</taxon>
        <taxon>Betaproteobacteria</taxon>
        <taxon>Burkholderiales</taxon>
        <taxon>Alcaligenaceae</taxon>
        <taxon>Bordetella</taxon>
    </lineage>
</organism>
<proteinExistence type="predicted"/>
<dbReference type="Pfam" id="PF12318">
    <property type="entry name" value="FAD-SLDH"/>
    <property type="match status" value="1"/>
</dbReference>
<dbReference type="AlphaFoldDB" id="A0A157R2E1"/>
<evidence type="ECO:0000313" key="2">
    <source>
        <dbReference type="Proteomes" id="UP000077037"/>
    </source>
</evidence>
<dbReference type="RefSeq" id="WP_082887404.1">
    <property type="nucleotide sequence ID" value="NZ_FKBS01000025.1"/>
</dbReference>
<dbReference type="InterPro" id="IPR024651">
    <property type="entry name" value="FAD-SLDH_ssu"/>
</dbReference>
<evidence type="ECO:0000313" key="1">
    <source>
        <dbReference type="EMBL" id="SAI51389.1"/>
    </source>
</evidence>
<protein>
    <submittedName>
        <fullName evidence="1">Membrane bound FAD containing D-sorbitol dehydrogenase</fullName>
    </submittedName>
</protein>
<name>A0A157R2E1_9BORD</name>
<sequence>MKDFTQNGFAEGDTPINTQRRALVKYTIAWSVLGGALASVPVRRLMAAAAPAETGGAASAEAAAFLQASRFLTAKEVSPMMAQRCYDALKKRMPDLDQVAASVNKLVADRQLHHVDDYLALQDVDKALDTKAKGIIQALYLGVVGQDEKAELFAYEEALMYDPTRDILVVPTYGRGPNSWGPKPVSVTVKVEK</sequence>
<accession>A0A157R2E1</accession>
<dbReference type="OrthoDB" id="8635030at2"/>
<gene>
    <name evidence="1" type="ORF">SAMEA1982600_04289</name>
</gene>
<reference evidence="1 2" key="1">
    <citation type="submission" date="2016-03" db="EMBL/GenBank/DDBJ databases">
        <authorList>
            <consortium name="Pathogen Informatics"/>
        </authorList>
    </citation>
    <scope>NUCLEOTIDE SEQUENCE [LARGE SCALE GENOMIC DNA]</scope>
    <source>
        <strain evidence="1 2">NCTC13364</strain>
    </source>
</reference>
<dbReference type="Proteomes" id="UP000077037">
    <property type="component" value="Unassembled WGS sequence"/>
</dbReference>
<dbReference type="EMBL" id="FKBS01000025">
    <property type="protein sequence ID" value="SAI51389.1"/>
    <property type="molecule type" value="Genomic_DNA"/>
</dbReference>